<evidence type="ECO:0000313" key="4">
    <source>
        <dbReference type="EMBL" id="AFK17509.2"/>
    </source>
</evidence>
<keyword evidence="2" id="KW-0472">Membrane</keyword>
<dbReference type="Gene3D" id="1.10.287.1490">
    <property type="match status" value="1"/>
</dbReference>
<sequence length="257" mass="28856">MKKLLSSVLTCAIAGSLLVAPAANAAEHGPDRTSASVRGIYDPKTNRWICASSASITYPDSHASLLSIGSCTHPEYTVLLNTVFEHLEETIDQVDHLTDDVKNLEKKVEANEYEIDHLHKNLKNSRNELDATKHKNRELTAKIVQAKKNIEELKEKKLLTEEELSTAKAKIKELTNKVQKLEKEVKELKERNAELQRENHDLLSKIDSLNTKNASLHKDLNASFGLNVFFGVISAIAAIIGIGHFLKPVFEKFFHRR</sequence>
<feature type="transmembrane region" description="Helical" evidence="2">
    <location>
        <begin position="224"/>
        <end position="246"/>
    </location>
</feature>
<evidence type="ECO:0008006" key="6">
    <source>
        <dbReference type="Google" id="ProtNLM"/>
    </source>
</evidence>
<accession>A0AAU8PZ96</accession>
<feature type="coiled-coil region" evidence="1">
    <location>
        <begin position="87"/>
        <end position="212"/>
    </location>
</feature>
<gene>
    <name evidence="4" type="ORF">CP258_09710</name>
</gene>
<dbReference type="Proteomes" id="UP000006465">
    <property type="component" value="Chromosome"/>
</dbReference>
<organism evidence="4 5">
    <name type="scientific">Corynebacterium pseudotuberculosis 258</name>
    <dbReference type="NCBI Taxonomy" id="1168865"/>
    <lineage>
        <taxon>Bacteria</taxon>
        <taxon>Bacillati</taxon>
        <taxon>Actinomycetota</taxon>
        <taxon>Actinomycetes</taxon>
        <taxon>Mycobacteriales</taxon>
        <taxon>Corynebacteriaceae</taxon>
        <taxon>Corynebacterium</taxon>
    </lineage>
</organism>
<evidence type="ECO:0000313" key="5">
    <source>
        <dbReference type="Proteomes" id="UP000006465"/>
    </source>
</evidence>
<evidence type="ECO:0000256" key="2">
    <source>
        <dbReference type="SAM" id="Phobius"/>
    </source>
</evidence>
<dbReference type="EMBL" id="CP003540">
    <property type="protein sequence ID" value="AFK17509.2"/>
    <property type="molecule type" value="Genomic_DNA"/>
</dbReference>
<keyword evidence="3" id="KW-0732">Signal</keyword>
<keyword evidence="2" id="KW-0812">Transmembrane</keyword>
<dbReference type="RefSeq" id="WP_045421252.1">
    <property type="nucleotide sequence ID" value="NC_017945.3"/>
</dbReference>
<dbReference type="SUPFAM" id="SSF57997">
    <property type="entry name" value="Tropomyosin"/>
    <property type="match status" value="1"/>
</dbReference>
<evidence type="ECO:0000256" key="3">
    <source>
        <dbReference type="SAM" id="SignalP"/>
    </source>
</evidence>
<dbReference type="KEGG" id="coe:CP258_09710"/>
<name>A0AAU8PZ96_CORPS</name>
<keyword evidence="2" id="KW-1133">Transmembrane helix</keyword>
<keyword evidence="1" id="KW-0175">Coiled coil</keyword>
<protein>
    <recommendedName>
        <fullName evidence="6">Laminin subunit alpha-2</fullName>
    </recommendedName>
</protein>
<feature type="signal peptide" evidence="3">
    <location>
        <begin position="1"/>
        <end position="25"/>
    </location>
</feature>
<reference evidence="4 5" key="1">
    <citation type="journal article" date="2013" name="J. Biotechnol.">
        <title>Genome sequence of Corynebacterium pseudotuberculosis biovar equi strain 258 and prediction of antigenic targets to improve biotechnological vaccine production.</title>
        <authorList>
            <person name="Soares S.C."/>
            <person name="Trost E."/>
            <person name="Ramos R.T."/>
            <person name="Carneiro A.R."/>
            <person name="Santos A.R."/>
            <person name="Pinto A.C."/>
            <person name="Barbosa E."/>
            <person name="Aburjaile F."/>
            <person name="Ali A."/>
            <person name="Diniz C.A."/>
            <person name="Hassan S.S."/>
            <person name="Fiaux K."/>
            <person name="Guimaraes L.C."/>
            <person name="Bakhtiar S.M."/>
            <person name="Pereira U."/>
            <person name="Almeida S.S."/>
            <person name="Abreu V.A."/>
            <person name="Rocha F.S."/>
            <person name="Dorella F.A."/>
            <person name="Miyoshi A."/>
            <person name="Silva A."/>
            <person name="Azevedo V."/>
            <person name="Tauch A."/>
        </authorList>
    </citation>
    <scope>NUCLEOTIDE SEQUENCE [LARGE SCALE GENOMIC DNA]</scope>
    <source>
        <strain evidence="4 5">258</strain>
    </source>
</reference>
<proteinExistence type="predicted"/>
<dbReference type="AlphaFoldDB" id="A0AAU8PZ96"/>
<evidence type="ECO:0000256" key="1">
    <source>
        <dbReference type="SAM" id="Coils"/>
    </source>
</evidence>
<feature type="chain" id="PRO_5043930528" description="Laminin subunit alpha-2" evidence="3">
    <location>
        <begin position="26"/>
        <end position="257"/>
    </location>
</feature>